<name>A0A6J5UKJ6_PRUAR</name>
<feature type="domain" description="Cytochrome b561" evidence="9">
    <location>
        <begin position="56"/>
        <end position="251"/>
    </location>
</feature>
<keyword evidence="2" id="KW-0813">Transport</keyword>
<feature type="transmembrane region" description="Helical" evidence="7">
    <location>
        <begin position="191"/>
        <end position="212"/>
    </location>
</feature>
<evidence type="ECO:0000313" key="10">
    <source>
        <dbReference type="EMBL" id="CAB4275735.1"/>
    </source>
</evidence>
<protein>
    <recommendedName>
        <fullName evidence="9">Cytochrome b561 domain-containing protein</fullName>
    </recommendedName>
</protein>
<evidence type="ECO:0000256" key="7">
    <source>
        <dbReference type="SAM" id="Phobius"/>
    </source>
</evidence>
<comment type="subcellular location">
    <subcellularLocation>
        <location evidence="1">Membrane</location>
    </subcellularLocation>
</comment>
<evidence type="ECO:0000313" key="11">
    <source>
        <dbReference type="Proteomes" id="UP000507222"/>
    </source>
</evidence>
<evidence type="ECO:0000256" key="6">
    <source>
        <dbReference type="ARBA" id="ARBA00023136"/>
    </source>
</evidence>
<evidence type="ECO:0000259" key="9">
    <source>
        <dbReference type="PROSITE" id="PS50939"/>
    </source>
</evidence>
<dbReference type="PANTHER" id="PTHR23130">
    <property type="entry name" value="CYTOCHROME B561 AND DOMON DOMAIN-CONTAINING PROTEIN"/>
    <property type="match status" value="1"/>
</dbReference>
<dbReference type="Pfam" id="PF03188">
    <property type="entry name" value="Cytochrom_B561"/>
    <property type="match status" value="1"/>
</dbReference>
<gene>
    <name evidence="10" type="ORF">CURHAP_LOCUS24667</name>
</gene>
<sequence>MNYQSLIILSLIFPLHSVKAKTSSCNYQGNTNQMVDLQKPLHVWEAYSNAEEMKPQMQVTSIQNPAVITTHLRTWRGQNPSRFQHYLRNTHGVLNIFGWGTLLPIGAIAARYFRKFPFKCSEWYSVHITCQSGGYIVGTVGWCSGMFLGNSSKQQSNKTHRVLGIIIFTFTTIQMLAIFWRPKGENGFPKYVKICHHLLGYALIALTIANIFEGINNRAHAAKWKWTYVGILCVLGVTALGLEIFKWIKRAMMREAVKLNSNMYTSP</sequence>
<dbReference type="Gene3D" id="1.20.120.1770">
    <property type="match status" value="1"/>
</dbReference>
<accession>A0A6J5UKJ6</accession>
<evidence type="ECO:0000256" key="2">
    <source>
        <dbReference type="ARBA" id="ARBA00022448"/>
    </source>
</evidence>
<evidence type="ECO:0000256" key="4">
    <source>
        <dbReference type="ARBA" id="ARBA00022982"/>
    </source>
</evidence>
<dbReference type="GO" id="GO:0016020">
    <property type="term" value="C:membrane"/>
    <property type="evidence" value="ECO:0007669"/>
    <property type="project" value="UniProtKB-SubCell"/>
</dbReference>
<dbReference type="EMBL" id="CAEKDK010000004">
    <property type="protein sequence ID" value="CAB4275735.1"/>
    <property type="molecule type" value="Genomic_DNA"/>
</dbReference>
<feature type="transmembrane region" description="Helical" evidence="7">
    <location>
        <begin position="162"/>
        <end position="179"/>
    </location>
</feature>
<keyword evidence="6 7" id="KW-0472">Membrane</keyword>
<keyword evidence="8" id="KW-0732">Signal</keyword>
<dbReference type="PANTHER" id="PTHR23130:SF153">
    <property type="entry name" value="CYTOCHROME B561 DOMAIN-CONTAINING PROTEIN"/>
    <property type="match status" value="1"/>
</dbReference>
<feature type="chain" id="PRO_5026651020" description="Cytochrome b561 domain-containing protein" evidence="8">
    <location>
        <begin position="21"/>
        <end position="267"/>
    </location>
</feature>
<evidence type="ECO:0000256" key="5">
    <source>
        <dbReference type="ARBA" id="ARBA00022989"/>
    </source>
</evidence>
<keyword evidence="5 7" id="KW-1133">Transmembrane helix</keyword>
<dbReference type="InterPro" id="IPR006593">
    <property type="entry name" value="Cyt_b561/ferric_Rdtase_TM"/>
</dbReference>
<evidence type="ECO:0000256" key="1">
    <source>
        <dbReference type="ARBA" id="ARBA00004370"/>
    </source>
</evidence>
<feature type="transmembrane region" description="Helical" evidence="7">
    <location>
        <begin position="224"/>
        <end position="245"/>
    </location>
</feature>
<dbReference type="PROSITE" id="PS50939">
    <property type="entry name" value="CYTOCHROME_B561"/>
    <property type="match status" value="1"/>
</dbReference>
<keyword evidence="3 7" id="KW-0812">Transmembrane</keyword>
<dbReference type="CDD" id="cd08760">
    <property type="entry name" value="Cyt_b561_FRRS1_like"/>
    <property type="match status" value="1"/>
</dbReference>
<evidence type="ECO:0000256" key="3">
    <source>
        <dbReference type="ARBA" id="ARBA00022692"/>
    </source>
</evidence>
<keyword evidence="4" id="KW-0249">Electron transport</keyword>
<evidence type="ECO:0000256" key="8">
    <source>
        <dbReference type="SAM" id="SignalP"/>
    </source>
</evidence>
<feature type="signal peptide" evidence="8">
    <location>
        <begin position="1"/>
        <end position="20"/>
    </location>
</feature>
<proteinExistence type="predicted"/>
<dbReference type="Proteomes" id="UP000507222">
    <property type="component" value="Unassembled WGS sequence"/>
</dbReference>
<dbReference type="AlphaFoldDB" id="A0A6J5UKJ6"/>
<organism evidence="10 11">
    <name type="scientific">Prunus armeniaca</name>
    <name type="common">Apricot</name>
    <name type="synonym">Armeniaca vulgaris</name>
    <dbReference type="NCBI Taxonomy" id="36596"/>
    <lineage>
        <taxon>Eukaryota</taxon>
        <taxon>Viridiplantae</taxon>
        <taxon>Streptophyta</taxon>
        <taxon>Embryophyta</taxon>
        <taxon>Tracheophyta</taxon>
        <taxon>Spermatophyta</taxon>
        <taxon>Magnoliopsida</taxon>
        <taxon>eudicotyledons</taxon>
        <taxon>Gunneridae</taxon>
        <taxon>Pentapetalae</taxon>
        <taxon>rosids</taxon>
        <taxon>fabids</taxon>
        <taxon>Rosales</taxon>
        <taxon>Rosaceae</taxon>
        <taxon>Amygdaloideae</taxon>
        <taxon>Amygdaleae</taxon>
        <taxon>Prunus</taxon>
    </lineage>
</organism>
<reference evidence="10 11" key="1">
    <citation type="submission" date="2020-05" db="EMBL/GenBank/DDBJ databases">
        <authorList>
            <person name="Campoy J."/>
            <person name="Schneeberger K."/>
            <person name="Spophaly S."/>
        </authorList>
    </citation>
    <scope>NUCLEOTIDE SEQUENCE [LARGE SCALE GENOMIC DNA]</scope>
    <source>
        <strain evidence="10">PruArmRojPasFocal</strain>
    </source>
</reference>
<dbReference type="SMART" id="SM00665">
    <property type="entry name" value="B561"/>
    <property type="match status" value="1"/>
</dbReference>